<evidence type="ECO:0000256" key="1">
    <source>
        <dbReference type="ARBA" id="ARBA00004141"/>
    </source>
</evidence>
<dbReference type="EnsemblMetazoa" id="BGLB030936-RB">
    <property type="protein sequence ID" value="BGLB030936-PB"/>
    <property type="gene ID" value="BGLB030936"/>
</dbReference>
<dbReference type="InterPro" id="IPR011701">
    <property type="entry name" value="MFS"/>
</dbReference>
<dbReference type="Gene3D" id="1.20.1250.20">
    <property type="entry name" value="MFS general substrate transporter like domains"/>
    <property type="match status" value="2"/>
</dbReference>
<dbReference type="Pfam" id="PF07690">
    <property type="entry name" value="MFS_1"/>
    <property type="match status" value="1"/>
</dbReference>
<dbReference type="VEuPathDB" id="VectorBase:BGLAX_043319"/>
<evidence type="ECO:0000259" key="8">
    <source>
        <dbReference type="PROSITE" id="PS50850"/>
    </source>
</evidence>
<sequence>MSSSSHPYLSSSSFIFTKSGSYVKDVNTMGHRQNTGSLHRHSVAEVYSETIERGNLSNSREERRNSASKSRVSETNGSGNKISVGNGHTTLPDEIITEKAGEVMKFTQMSHRSKYTLFMLAVANFGAGCAYSLPAPFFPREAAKKGVSSTVIGLVFSCFQLVIVVTSPFFGNFITHIGAKFTYVSGIMTAGVCAILFGFLDQGPSGTPFIAMSFIVRTVEGIGVAAFSTASFAIVSNEFPNHIGSVFATLETCIGIGLMIGPTIGGALYEFGGFGMPFWVIGVIICSSGLTILTCLPQPQDTVKQKNGSIFSLLRSVIVWVSSLSIFAGACGISYLDPTLSDHLDQFGLSTLLVGLFFIIGPGLHAILAPVWGYISDRKDIQSPLLVLGNLVCTIGFLFVGPSPLLPFLPRELWVVTVGLILFGLTIGCSIVPTMKCLVLGARELGFPDNLSTFGMVSGLFNAAFCFGAFVGPTIGGALIEKIGFAYGSTIIASFFFVVMIVTSVYFSVRRLRHKSDIQMTKYTDLSSNSQQTLRPNEDTEITERSPLLLDKSQKKTRLTFDSSFSSSQGDLTRM</sequence>
<keyword evidence="4 7" id="KW-1133">Transmembrane helix</keyword>
<evidence type="ECO:0000256" key="4">
    <source>
        <dbReference type="ARBA" id="ARBA00022989"/>
    </source>
</evidence>
<dbReference type="Proteomes" id="UP000076420">
    <property type="component" value="Unassembled WGS sequence"/>
</dbReference>
<reference evidence="9" key="1">
    <citation type="submission" date="2020-05" db="UniProtKB">
        <authorList>
            <consortium name="EnsemblMetazoa"/>
        </authorList>
    </citation>
    <scope>IDENTIFICATION</scope>
    <source>
        <strain evidence="9">BB02</strain>
    </source>
</reference>
<evidence type="ECO:0000256" key="2">
    <source>
        <dbReference type="ARBA" id="ARBA00022448"/>
    </source>
</evidence>
<dbReference type="OrthoDB" id="497880at2759"/>
<feature type="transmembrane region" description="Helical" evidence="7">
    <location>
        <begin position="115"/>
        <end position="133"/>
    </location>
</feature>
<feature type="transmembrane region" description="Helical" evidence="7">
    <location>
        <begin position="317"/>
        <end position="336"/>
    </location>
</feature>
<dbReference type="EnsemblMetazoa" id="BGLB030936-RA">
    <property type="protein sequence ID" value="BGLB030936-PA"/>
    <property type="gene ID" value="BGLB030936"/>
</dbReference>
<dbReference type="STRING" id="6526.A0A2C9LGR4"/>
<protein>
    <recommendedName>
        <fullName evidence="8">Major facilitator superfamily (MFS) profile domain-containing protein</fullName>
    </recommendedName>
</protein>
<name>A0A2C9LGR4_BIOGL</name>
<dbReference type="PROSITE" id="PS50850">
    <property type="entry name" value="MFS"/>
    <property type="match status" value="1"/>
</dbReference>
<dbReference type="InterPro" id="IPR020846">
    <property type="entry name" value="MFS_dom"/>
</dbReference>
<dbReference type="InterPro" id="IPR050930">
    <property type="entry name" value="MFS_Vesicular_Transporter"/>
</dbReference>
<feature type="compositionally biased region" description="Polar residues" evidence="6">
    <location>
        <begin position="73"/>
        <end position="89"/>
    </location>
</feature>
<evidence type="ECO:0000256" key="5">
    <source>
        <dbReference type="ARBA" id="ARBA00023136"/>
    </source>
</evidence>
<feature type="region of interest" description="Disordered" evidence="6">
    <location>
        <begin position="49"/>
        <end position="89"/>
    </location>
</feature>
<gene>
    <name evidence="9" type="primary">106077760</name>
</gene>
<dbReference type="CDD" id="cd17385">
    <property type="entry name" value="MFS_SLC18B1"/>
    <property type="match status" value="1"/>
</dbReference>
<dbReference type="EnsemblMetazoa" id="BGLB030936-RC">
    <property type="protein sequence ID" value="BGLB030936-PC"/>
    <property type="gene ID" value="BGLB030936"/>
</dbReference>
<dbReference type="PANTHER" id="PTHR23506">
    <property type="entry name" value="GH10249P"/>
    <property type="match status" value="1"/>
</dbReference>
<evidence type="ECO:0000313" key="9">
    <source>
        <dbReference type="EnsemblMetazoa" id="BGLB030936-PA"/>
    </source>
</evidence>
<feature type="transmembrane region" description="Helical" evidence="7">
    <location>
        <begin position="275"/>
        <end position="296"/>
    </location>
</feature>
<feature type="transmembrane region" description="Helical" evidence="7">
    <location>
        <begin position="181"/>
        <end position="200"/>
    </location>
</feature>
<feature type="transmembrane region" description="Helical" evidence="7">
    <location>
        <begin position="384"/>
        <end position="401"/>
    </location>
</feature>
<feature type="transmembrane region" description="Helical" evidence="7">
    <location>
        <begin position="153"/>
        <end position="174"/>
    </location>
</feature>
<keyword evidence="3 7" id="KW-0812">Transmembrane</keyword>
<proteinExistence type="predicted"/>
<keyword evidence="5 7" id="KW-0472">Membrane</keyword>
<dbReference type="PANTHER" id="PTHR23506:SF26">
    <property type="entry name" value="MFS-TYPE TRANSPORTER SLC18B1"/>
    <property type="match status" value="1"/>
</dbReference>
<evidence type="ECO:0000256" key="3">
    <source>
        <dbReference type="ARBA" id="ARBA00022692"/>
    </source>
</evidence>
<evidence type="ECO:0000313" key="10">
    <source>
        <dbReference type="Proteomes" id="UP000076420"/>
    </source>
</evidence>
<feature type="transmembrane region" description="Helical" evidence="7">
    <location>
        <begin position="247"/>
        <end position="269"/>
    </location>
</feature>
<feature type="domain" description="Major facilitator superfamily (MFS) profile" evidence="8">
    <location>
        <begin position="116"/>
        <end position="512"/>
    </location>
</feature>
<feature type="transmembrane region" description="Helical" evidence="7">
    <location>
        <begin position="486"/>
        <end position="509"/>
    </location>
</feature>
<feature type="transmembrane region" description="Helical" evidence="7">
    <location>
        <begin position="460"/>
        <end position="480"/>
    </location>
</feature>
<dbReference type="SUPFAM" id="SSF103473">
    <property type="entry name" value="MFS general substrate transporter"/>
    <property type="match status" value="1"/>
</dbReference>
<feature type="transmembrane region" description="Helical" evidence="7">
    <location>
        <begin position="348"/>
        <end position="372"/>
    </location>
</feature>
<evidence type="ECO:0000256" key="6">
    <source>
        <dbReference type="SAM" id="MobiDB-lite"/>
    </source>
</evidence>
<comment type="subcellular location">
    <subcellularLocation>
        <location evidence="1">Membrane</location>
        <topology evidence="1">Multi-pass membrane protein</topology>
    </subcellularLocation>
</comment>
<dbReference type="AlphaFoldDB" id="A0A2C9LGR4"/>
<dbReference type="InterPro" id="IPR036259">
    <property type="entry name" value="MFS_trans_sf"/>
</dbReference>
<dbReference type="KEGG" id="bgt:106077760"/>
<organism evidence="9 10">
    <name type="scientific">Biomphalaria glabrata</name>
    <name type="common">Bloodfluke planorb</name>
    <name type="synonym">Freshwater snail</name>
    <dbReference type="NCBI Taxonomy" id="6526"/>
    <lineage>
        <taxon>Eukaryota</taxon>
        <taxon>Metazoa</taxon>
        <taxon>Spiralia</taxon>
        <taxon>Lophotrochozoa</taxon>
        <taxon>Mollusca</taxon>
        <taxon>Gastropoda</taxon>
        <taxon>Heterobranchia</taxon>
        <taxon>Euthyneura</taxon>
        <taxon>Panpulmonata</taxon>
        <taxon>Hygrophila</taxon>
        <taxon>Lymnaeoidea</taxon>
        <taxon>Planorbidae</taxon>
        <taxon>Biomphalaria</taxon>
    </lineage>
</organism>
<feature type="transmembrane region" description="Helical" evidence="7">
    <location>
        <begin position="212"/>
        <end position="235"/>
    </location>
</feature>
<dbReference type="VEuPathDB" id="VectorBase:BGLB030936"/>
<keyword evidence="2" id="KW-0813">Transport</keyword>
<evidence type="ECO:0000256" key="7">
    <source>
        <dbReference type="SAM" id="Phobius"/>
    </source>
</evidence>
<feature type="transmembrane region" description="Helical" evidence="7">
    <location>
        <begin position="413"/>
        <end position="439"/>
    </location>
</feature>
<dbReference type="GO" id="GO:0016020">
    <property type="term" value="C:membrane"/>
    <property type="evidence" value="ECO:0007669"/>
    <property type="project" value="UniProtKB-SubCell"/>
</dbReference>
<dbReference type="GO" id="GO:0022857">
    <property type="term" value="F:transmembrane transporter activity"/>
    <property type="evidence" value="ECO:0007669"/>
    <property type="project" value="InterPro"/>
</dbReference>
<accession>A0A2C9LGR4</accession>